<evidence type="ECO:0000313" key="3">
    <source>
        <dbReference type="Proteomes" id="UP000621560"/>
    </source>
</evidence>
<dbReference type="RefSeq" id="WP_190917090.1">
    <property type="nucleotide sequence ID" value="NZ_JACXIZ010000015.1"/>
</dbReference>
<feature type="domain" description="Methyltransferase" evidence="1">
    <location>
        <begin position="76"/>
        <end position="168"/>
    </location>
</feature>
<reference evidence="2" key="1">
    <citation type="submission" date="2020-09" db="EMBL/GenBank/DDBJ databases">
        <title>A novel bacterium of genus Paenibacillus, isolated from South China Sea.</title>
        <authorList>
            <person name="Huang H."/>
            <person name="Mo K."/>
            <person name="Hu Y."/>
        </authorList>
    </citation>
    <scope>NUCLEOTIDE SEQUENCE</scope>
    <source>
        <strain evidence="2">IB182496</strain>
    </source>
</reference>
<dbReference type="CDD" id="cd02440">
    <property type="entry name" value="AdoMet_MTases"/>
    <property type="match status" value="1"/>
</dbReference>
<dbReference type="InterPro" id="IPR041698">
    <property type="entry name" value="Methyltransf_25"/>
</dbReference>
<comment type="caution">
    <text evidence="2">The sequence shown here is derived from an EMBL/GenBank/DDBJ whole genome shotgun (WGS) entry which is preliminary data.</text>
</comment>
<keyword evidence="2" id="KW-0489">Methyltransferase</keyword>
<dbReference type="Pfam" id="PF13649">
    <property type="entry name" value="Methyltransf_25"/>
    <property type="match status" value="1"/>
</dbReference>
<evidence type="ECO:0000259" key="1">
    <source>
        <dbReference type="Pfam" id="PF13649"/>
    </source>
</evidence>
<accession>A0A927BRC4</accession>
<dbReference type="SUPFAM" id="SSF53335">
    <property type="entry name" value="S-adenosyl-L-methionine-dependent methyltransferases"/>
    <property type="match status" value="1"/>
</dbReference>
<organism evidence="2 3">
    <name type="scientific">Paenibacillus sabuli</name>
    <dbReference type="NCBI Taxonomy" id="2772509"/>
    <lineage>
        <taxon>Bacteria</taxon>
        <taxon>Bacillati</taxon>
        <taxon>Bacillota</taxon>
        <taxon>Bacilli</taxon>
        <taxon>Bacillales</taxon>
        <taxon>Paenibacillaceae</taxon>
        <taxon>Paenibacillus</taxon>
    </lineage>
</organism>
<dbReference type="InterPro" id="IPR029063">
    <property type="entry name" value="SAM-dependent_MTases_sf"/>
</dbReference>
<proteinExistence type="predicted"/>
<sequence>MEHSFFDPAVWEQAWREDADTTIRYMERAGIDPARTFDSKAEVFERQSFSEEGKRRSSRILNWLEAQGVDFDGLTVLDIGAASGVFTIPMAERGARVTAVESSPPQVELLQRNAAHLRAGQVTVVGEPFERLDLAARGWHKAFDLVFVSMCPVIVDWSSVERVLACARQYSYISLTVGGTEHGLLDEIAPLLAAAPSKPARMEMAYLLHLLLLKGYAFESLVTRETKTVTATREAALAELMSMAKLSGRPEDARARQRVQAYLESQYPAGEVQYEQGGRFGKVLIRLQDERMQSGEPRS</sequence>
<evidence type="ECO:0000313" key="2">
    <source>
        <dbReference type="EMBL" id="MBD2845337.1"/>
    </source>
</evidence>
<dbReference type="GO" id="GO:0032259">
    <property type="term" value="P:methylation"/>
    <property type="evidence" value="ECO:0007669"/>
    <property type="project" value="UniProtKB-KW"/>
</dbReference>
<protein>
    <submittedName>
        <fullName evidence="2">Methyltransferase domain-containing protein</fullName>
    </submittedName>
</protein>
<gene>
    <name evidence="2" type="ORF">IDH44_09055</name>
</gene>
<keyword evidence="3" id="KW-1185">Reference proteome</keyword>
<dbReference type="Proteomes" id="UP000621560">
    <property type="component" value="Unassembled WGS sequence"/>
</dbReference>
<dbReference type="GO" id="GO:0008168">
    <property type="term" value="F:methyltransferase activity"/>
    <property type="evidence" value="ECO:0007669"/>
    <property type="project" value="UniProtKB-KW"/>
</dbReference>
<dbReference type="Gene3D" id="3.40.50.150">
    <property type="entry name" value="Vaccinia Virus protein VP39"/>
    <property type="match status" value="1"/>
</dbReference>
<dbReference type="AlphaFoldDB" id="A0A927BRC4"/>
<dbReference type="EMBL" id="JACXIZ010000015">
    <property type="protein sequence ID" value="MBD2845337.1"/>
    <property type="molecule type" value="Genomic_DNA"/>
</dbReference>
<name>A0A927BRC4_9BACL</name>
<keyword evidence="2" id="KW-0808">Transferase</keyword>